<reference evidence="1" key="1">
    <citation type="submission" date="2022-12" db="EMBL/GenBank/DDBJ databases">
        <title>Draft Genome Sequences of Bacillus licheniformis and Bacillus paralicheniformis strains isolated from Irish skim milk powders.</title>
        <authorList>
            <person name="Lourenco A."/>
            <person name="Li F."/>
            <person name="Geraldine D."/>
            <person name="Tobin J.T."/>
            <person name="Butler F."/>
            <person name="Jordan K."/>
            <person name="Obrien T."/>
        </authorList>
    </citation>
    <scope>NUCLEOTIDE SEQUENCE</scope>
    <source>
        <strain evidence="1">3370</strain>
    </source>
</reference>
<feature type="non-terminal residue" evidence="1">
    <location>
        <position position="1"/>
    </location>
</feature>
<evidence type="ECO:0000313" key="2">
    <source>
        <dbReference type="Proteomes" id="UP001216709"/>
    </source>
</evidence>
<organism evidence="1 2">
    <name type="scientific">Bacillus paralicheniformis</name>
    <dbReference type="NCBI Taxonomy" id="1648923"/>
    <lineage>
        <taxon>Bacteria</taxon>
        <taxon>Bacillati</taxon>
        <taxon>Bacillota</taxon>
        <taxon>Bacilli</taxon>
        <taxon>Bacillales</taxon>
        <taxon>Bacillaceae</taxon>
        <taxon>Bacillus</taxon>
    </lineage>
</organism>
<dbReference type="Proteomes" id="UP001216709">
    <property type="component" value="Unassembled WGS sequence"/>
</dbReference>
<evidence type="ECO:0000313" key="1">
    <source>
        <dbReference type="EMBL" id="MDE1454498.1"/>
    </source>
</evidence>
<dbReference type="RefSeq" id="WP_274685637.1">
    <property type="nucleotide sequence ID" value="NZ_JARAFO010000134.1"/>
</dbReference>
<proteinExistence type="predicted"/>
<dbReference type="AlphaFoldDB" id="A0AAW6KEG5"/>
<protein>
    <submittedName>
        <fullName evidence="1">Uncharacterized protein</fullName>
    </submittedName>
</protein>
<dbReference type="EMBL" id="JARAFO010000134">
    <property type="protein sequence ID" value="MDE1454498.1"/>
    <property type="molecule type" value="Genomic_DNA"/>
</dbReference>
<gene>
    <name evidence="1" type="ORF">PVN32_20320</name>
</gene>
<accession>A0AAW6KEG5</accession>
<name>A0AAW6KEG5_9BACI</name>
<comment type="caution">
    <text evidence="1">The sequence shown here is derived from an EMBL/GenBank/DDBJ whole genome shotgun (WGS) entry which is preliminary data.</text>
</comment>
<sequence length="69" mass="7789">AASKADTKRIPAVLLHRPQEIRLQINADEKCNPTANTQSINNAPALTQKPAYCKIYNTLCHKWMIKTQN</sequence>